<accession>A0A1E3L5E2</accession>
<protein>
    <submittedName>
        <fullName evidence="2">Amidase</fullName>
        <ecNumber evidence="2">3.5.1.4</ecNumber>
    </submittedName>
</protein>
<evidence type="ECO:0000313" key="3">
    <source>
        <dbReference type="Proteomes" id="UP000094578"/>
    </source>
</evidence>
<dbReference type="EC" id="3.5.1.4" evidence="2"/>
<dbReference type="AlphaFoldDB" id="A0A1E3L5E2"/>
<dbReference type="Gene3D" id="3.90.1300.10">
    <property type="entry name" value="Amidase signature (AS) domain"/>
    <property type="match status" value="1"/>
</dbReference>
<dbReference type="NCBIfam" id="NF005300">
    <property type="entry name" value="PRK06828.1"/>
    <property type="match status" value="1"/>
</dbReference>
<dbReference type="RefSeq" id="WP_069326938.1">
    <property type="nucleotide sequence ID" value="NZ_MDER01000032.1"/>
</dbReference>
<dbReference type="STRING" id="1886670.PTI45_01498"/>
<proteinExistence type="predicted"/>
<dbReference type="PANTHER" id="PTHR42678">
    <property type="entry name" value="AMIDASE"/>
    <property type="match status" value="1"/>
</dbReference>
<sequence>MIDFPLQEVRIRELQQWMEEGEQTSVSLTSLYMQRIAEIDQDGPLLRSVIELNPDAIYIAAQMDQERAQGQVRSELHGIPILIKDNINTGDHMHTSAGSLALSDSFAPEDAFLVRQLRKAGAVILGKTNLTEMANFMSFNMQNGYSARGGQTLNPYGPGRLDVGGSSAGSGAAVAANLCAVAVGTETSGSILNPAAKNSLVGIKPTLGLISRTGVIPIAYTQDTAGPMARNVEDAAILLQVLAGKDEQDAPTQTSPVPIPDYTSYLDAEGLRGARIGINRAYVHELSDEEKSIMEASIEAMYHAGAVIIDHTDLDHIASEDMTVLLYEFKSALNHYLSTLGPQSSIRTLKDMIDYNHLHHQDALKYGQEILIKAQYETSGKLTEAKYIQARLSDWNQAREEGIDRLLREHQLDAIFSPNHTDAPAVGGYPAIIVPAGYRRDGMPFGISFMSTAYKEPELIRIAYAFEHTVPARRRPML</sequence>
<dbReference type="InterPro" id="IPR036928">
    <property type="entry name" value="AS_sf"/>
</dbReference>
<feature type="domain" description="Amidase" evidence="1">
    <location>
        <begin position="28"/>
        <end position="424"/>
    </location>
</feature>
<evidence type="ECO:0000313" key="2">
    <source>
        <dbReference type="EMBL" id="ODP28989.1"/>
    </source>
</evidence>
<dbReference type="InterPro" id="IPR023631">
    <property type="entry name" value="Amidase_dom"/>
</dbReference>
<dbReference type="SUPFAM" id="SSF75304">
    <property type="entry name" value="Amidase signature (AS) enzymes"/>
    <property type="match status" value="1"/>
</dbReference>
<dbReference type="Pfam" id="PF01425">
    <property type="entry name" value="Amidase"/>
    <property type="match status" value="1"/>
</dbReference>
<reference evidence="2 3" key="1">
    <citation type="submission" date="2016-08" db="EMBL/GenBank/DDBJ databases">
        <title>Genome sequencing of Paenibacillus sp. TI45-13ar, isolated from Korean traditional nuruk.</title>
        <authorList>
            <person name="Kim S.-J."/>
        </authorList>
    </citation>
    <scope>NUCLEOTIDE SEQUENCE [LARGE SCALE GENOMIC DNA]</scope>
    <source>
        <strain evidence="2 3">TI45-13ar</strain>
    </source>
</reference>
<keyword evidence="2" id="KW-0378">Hydrolase</keyword>
<gene>
    <name evidence="2" type="primary">amiE</name>
    <name evidence="2" type="ORF">PTI45_01498</name>
</gene>
<dbReference type="EMBL" id="MDER01000032">
    <property type="protein sequence ID" value="ODP28989.1"/>
    <property type="molecule type" value="Genomic_DNA"/>
</dbReference>
<comment type="caution">
    <text evidence="2">The sequence shown here is derived from an EMBL/GenBank/DDBJ whole genome shotgun (WGS) entry which is preliminary data.</text>
</comment>
<dbReference type="Proteomes" id="UP000094578">
    <property type="component" value="Unassembled WGS sequence"/>
</dbReference>
<name>A0A1E3L5E2_9BACL</name>
<dbReference type="PANTHER" id="PTHR42678:SF34">
    <property type="entry name" value="OS04G0183300 PROTEIN"/>
    <property type="match status" value="1"/>
</dbReference>
<keyword evidence="3" id="KW-1185">Reference proteome</keyword>
<organism evidence="2 3">
    <name type="scientific">Paenibacillus nuruki</name>
    <dbReference type="NCBI Taxonomy" id="1886670"/>
    <lineage>
        <taxon>Bacteria</taxon>
        <taxon>Bacillati</taxon>
        <taxon>Bacillota</taxon>
        <taxon>Bacilli</taxon>
        <taxon>Bacillales</taxon>
        <taxon>Paenibacillaceae</taxon>
        <taxon>Paenibacillus</taxon>
    </lineage>
</organism>
<dbReference type="GO" id="GO:0004040">
    <property type="term" value="F:amidase activity"/>
    <property type="evidence" value="ECO:0007669"/>
    <property type="project" value="UniProtKB-EC"/>
</dbReference>
<dbReference type="PATRIC" id="fig|1886670.3.peg.1526"/>
<evidence type="ECO:0000259" key="1">
    <source>
        <dbReference type="Pfam" id="PF01425"/>
    </source>
</evidence>